<name>A0A6F8ZDD9_9FIRM</name>
<evidence type="ECO:0000313" key="2">
    <source>
        <dbReference type="EMBL" id="CAB1127888.1"/>
    </source>
</evidence>
<keyword evidence="3" id="KW-1185">Reference proteome</keyword>
<evidence type="ECO:0000313" key="3">
    <source>
        <dbReference type="Proteomes" id="UP000503399"/>
    </source>
</evidence>
<feature type="region of interest" description="Disordered" evidence="1">
    <location>
        <begin position="181"/>
        <end position="201"/>
    </location>
</feature>
<proteinExistence type="predicted"/>
<dbReference type="Proteomes" id="UP000503399">
    <property type="component" value="Chromosome"/>
</dbReference>
<organism evidence="2 3">
    <name type="scientific">Candidatus Hydrogenisulfobacillus filiaventi</name>
    <dbReference type="NCBI Taxonomy" id="2707344"/>
    <lineage>
        <taxon>Bacteria</taxon>
        <taxon>Bacillati</taxon>
        <taxon>Bacillota</taxon>
        <taxon>Clostridia</taxon>
        <taxon>Eubacteriales</taxon>
        <taxon>Clostridiales Family XVII. Incertae Sedis</taxon>
        <taxon>Candidatus Hydrogenisulfobacillus</taxon>
    </lineage>
</organism>
<protein>
    <submittedName>
        <fullName evidence="2">Uncharacterized protein</fullName>
    </submittedName>
</protein>
<accession>A0A6F8ZDD9</accession>
<sequence>MAAWAVVLWALAAAAAVLGLRARRRAWLIRQVTAAAPVRPREDPDFAGSFLDRLGALTWRRWTRGLSRRLLPSAARRQLEHRLRLAGSARTPEAFFAGRLVLALVGAVAGAGLGLLEAHGEGRCWGRGRGPPSGTCGRGCTSTPRCSSAAGPCWRSCRRCSTSWPRLCGPACPLMPPCAASSPISGDRRRRFSGGWCSSSR</sequence>
<dbReference type="AlphaFoldDB" id="A0A6F8ZDD9"/>
<dbReference type="EMBL" id="LR778114">
    <property type="protein sequence ID" value="CAB1127888.1"/>
    <property type="molecule type" value="Genomic_DNA"/>
</dbReference>
<reference evidence="2 3" key="1">
    <citation type="submission" date="2020-02" db="EMBL/GenBank/DDBJ databases">
        <authorList>
            <person name="Hogendoorn C."/>
        </authorList>
    </citation>
    <scope>NUCLEOTIDE SEQUENCE [LARGE SCALE GENOMIC DNA]</scope>
    <source>
        <strain evidence="2">R501</strain>
    </source>
</reference>
<evidence type="ECO:0000256" key="1">
    <source>
        <dbReference type="SAM" id="MobiDB-lite"/>
    </source>
</evidence>
<dbReference type="KEGG" id="hfv:R50_0382"/>
<gene>
    <name evidence="2" type="ORF">R50_0382</name>
</gene>